<evidence type="ECO:0000259" key="1">
    <source>
        <dbReference type="Pfam" id="PF00144"/>
    </source>
</evidence>
<organism evidence="2 3">
    <name type="scientific">Bacillus pseudomycoides</name>
    <dbReference type="NCBI Taxonomy" id="64104"/>
    <lineage>
        <taxon>Bacteria</taxon>
        <taxon>Bacillati</taxon>
        <taxon>Bacillota</taxon>
        <taxon>Bacilli</taxon>
        <taxon>Bacillales</taxon>
        <taxon>Bacillaceae</taxon>
        <taxon>Bacillus</taxon>
        <taxon>Bacillus cereus group</taxon>
    </lineage>
</organism>
<dbReference type="EMBL" id="VLYX01000109">
    <property type="protein sequence ID" value="MDR4329775.1"/>
    <property type="molecule type" value="Genomic_DNA"/>
</dbReference>
<evidence type="ECO:0000313" key="2">
    <source>
        <dbReference type="EMBL" id="MDR4329775.1"/>
    </source>
</evidence>
<dbReference type="RefSeq" id="WP_309440640.1">
    <property type="nucleotide sequence ID" value="NZ_VLYX01000109.1"/>
</dbReference>
<dbReference type="AlphaFoldDB" id="A0AAJ1Z4E3"/>
<dbReference type="InterPro" id="IPR001466">
    <property type="entry name" value="Beta-lactam-related"/>
</dbReference>
<feature type="domain" description="Beta-lactamase-related" evidence="1">
    <location>
        <begin position="17"/>
        <end position="69"/>
    </location>
</feature>
<reference evidence="2" key="1">
    <citation type="submission" date="2019-07" db="EMBL/GenBank/DDBJ databases">
        <title>Phylogenomic Reclassification of ATCC Bacillus Strains and Various Taxa within the Genus Bacillus.</title>
        <authorList>
            <person name="Riojas M.A."/>
            <person name="Frank A.M."/>
            <person name="Fenn S.L."/>
            <person name="King S.P."/>
            <person name="Brower S.M."/>
            <person name="Hazbon M.H."/>
        </authorList>
    </citation>
    <scope>NUCLEOTIDE SEQUENCE</scope>
    <source>
        <strain evidence="2">NR-12239</strain>
    </source>
</reference>
<feature type="non-terminal residue" evidence="2">
    <location>
        <position position="69"/>
    </location>
</feature>
<dbReference type="InterPro" id="IPR012338">
    <property type="entry name" value="Beta-lactam/transpept-like"/>
</dbReference>
<evidence type="ECO:0000313" key="3">
    <source>
        <dbReference type="Proteomes" id="UP001248134"/>
    </source>
</evidence>
<dbReference type="Gene3D" id="3.40.710.10">
    <property type="entry name" value="DD-peptidase/beta-lactamase superfamily"/>
    <property type="match status" value="1"/>
</dbReference>
<proteinExistence type="predicted"/>
<accession>A0AAJ1Z4E3</accession>
<dbReference type="Pfam" id="PF00144">
    <property type="entry name" value="Beta-lactamase"/>
    <property type="match status" value="1"/>
</dbReference>
<name>A0AAJ1Z4E3_9BACI</name>
<protein>
    <submittedName>
        <fullName evidence="2">Beta-lactamase family protein</fullName>
    </submittedName>
</protein>
<gene>
    <name evidence="2" type="ORF">FOS08_29485</name>
</gene>
<dbReference type="Proteomes" id="UP001248134">
    <property type="component" value="Unassembled WGS sequence"/>
</dbReference>
<dbReference type="SUPFAM" id="SSF56601">
    <property type="entry name" value="beta-lactamase/transpeptidase-like"/>
    <property type="match status" value="1"/>
</dbReference>
<comment type="caution">
    <text evidence="2">The sequence shown here is derived from an EMBL/GenBank/DDBJ whole genome shotgun (WGS) entry which is preliminary data.</text>
</comment>
<sequence>MGQSNKGFSETGLHKMRDVLTRHVDSGKIPGLVALVSRNGETHVEALGTMRHDGGAPMRRDTIFRLAST</sequence>